<dbReference type="EMBL" id="AGVV01000096">
    <property type="protein sequence ID" value="EHK74210.1"/>
    <property type="molecule type" value="Genomic_DNA"/>
</dbReference>
<protein>
    <submittedName>
        <fullName evidence="6">LysR family transcriptional regulator</fullName>
    </submittedName>
</protein>
<dbReference type="SUPFAM" id="SSF46785">
    <property type="entry name" value="Winged helix' DNA-binding domain"/>
    <property type="match status" value="1"/>
</dbReference>
<dbReference type="InterPro" id="IPR000847">
    <property type="entry name" value="LysR_HTH_N"/>
</dbReference>
<dbReference type="Gene3D" id="1.10.10.10">
    <property type="entry name" value="Winged helix-like DNA-binding domain superfamily/Winged helix DNA-binding domain"/>
    <property type="match status" value="1"/>
</dbReference>
<evidence type="ECO:0000256" key="1">
    <source>
        <dbReference type="ARBA" id="ARBA00009437"/>
    </source>
</evidence>
<dbReference type="PANTHER" id="PTHR30419">
    <property type="entry name" value="HTH-TYPE TRANSCRIPTIONAL REGULATOR YBHD"/>
    <property type="match status" value="1"/>
</dbReference>
<sequence>MKLLKTEPNAMLDGRQNAAGLTGELLETGLFRSGLKINHLRLILAIDDHRRISAAADSLGISQPAASRMLAEIEAIVKAPICERVARGVELTRYGEALARRARTIFLELREAAREINELKTGSGGSVSLGSVTGPGLNLAVPAIRQVSTAYPGIEINVQIDNSNVLTRELLAARHDFIVGRIPDDLNPRLFNLVEIGFEEVCLIVREGHPLLDKASASAHDLPAYDWVFQPPGTLLRRAVEDSFASAGVRLPATVINTSSTILTLSIVRNTNAIAPVALDVARLVAGNGTEAGEIRILPTEFPIRIKPYGLITAEGRALPPSAKLLYDLILKQSRA</sequence>
<dbReference type="PATRIC" id="fig|1107881.3.peg.6058"/>
<dbReference type="Pfam" id="PF00126">
    <property type="entry name" value="HTH_1"/>
    <property type="match status" value="1"/>
</dbReference>
<gene>
    <name evidence="6" type="ORF">SM0020_29970</name>
</gene>
<dbReference type="AlphaFoldDB" id="H0G8Z7"/>
<keyword evidence="2" id="KW-0805">Transcription regulation</keyword>
<dbReference type="InterPro" id="IPR050950">
    <property type="entry name" value="HTH-type_LysR_regulators"/>
</dbReference>
<dbReference type="InterPro" id="IPR005119">
    <property type="entry name" value="LysR_subst-bd"/>
</dbReference>
<evidence type="ECO:0000259" key="5">
    <source>
        <dbReference type="PROSITE" id="PS50931"/>
    </source>
</evidence>
<dbReference type="Pfam" id="PF03466">
    <property type="entry name" value="LysR_substrate"/>
    <property type="match status" value="1"/>
</dbReference>
<comment type="similarity">
    <text evidence="1">Belongs to the LysR transcriptional regulatory family.</text>
</comment>
<evidence type="ECO:0000313" key="6">
    <source>
        <dbReference type="EMBL" id="EHK74210.1"/>
    </source>
</evidence>
<dbReference type="GO" id="GO:0003677">
    <property type="term" value="F:DNA binding"/>
    <property type="evidence" value="ECO:0007669"/>
    <property type="project" value="UniProtKB-KW"/>
</dbReference>
<dbReference type="GO" id="GO:0005829">
    <property type="term" value="C:cytosol"/>
    <property type="evidence" value="ECO:0007669"/>
    <property type="project" value="TreeGrafter"/>
</dbReference>
<evidence type="ECO:0000256" key="3">
    <source>
        <dbReference type="ARBA" id="ARBA00023125"/>
    </source>
</evidence>
<evidence type="ECO:0000256" key="2">
    <source>
        <dbReference type="ARBA" id="ARBA00023015"/>
    </source>
</evidence>
<name>H0G8Z7_RHIML</name>
<proteinExistence type="inferred from homology"/>
<dbReference type="Gene3D" id="3.40.190.290">
    <property type="match status" value="1"/>
</dbReference>
<dbReference type="PROSITE" id="PS50931">
    <property type="entry name" value="HTH_LYSR"/>
    <property type="match status" value="1"/>
</dbReference>
<evidence type="ECO:0000313" key="7">
    <source>
        <dbReference type="Proteomes" id="UP000004038"/>
    </source>
</evidence>
<dbReference type="SUPFAM" id="SSF53850">
    <property type="entry name" value="Periplasmic binding protein-like II"/>
    <property type="match status" value="1"/>
</dbReference>
<keyword evidence="4" id="KW-0804">Transcription</keyword>
<dbReference type="InterPro" id="IPR036388">
    <property type="entry name" value="WH-like_DNA-bd_sf"/>
</dbReference>
<feature type="domain" description="HTH lysR-type" evidence="5">
    <location>
        <begin position="35"/>
        <end position="92"/>
    </location>
</feature>
<reference evidence="6 7" key="1">
    <citation type="journal article" date="2012" name="J. Bacteriol.">
        <title>Draft Genome Sequence of Sinorhizobium meliloti CCNWSX0020, a Nitrogen-Fixing Symbiont with Copper Tolerance Capability Isolated from Lead-Zinc Mine Tailings.</title>
        <authorList>
            <person name="Li Z."/>
            <person name="Ma Z."/>
            <person name="Hao X."/>
            <person name="Wei G."/>
        </authorList>
    </citation>
    <scope>NUCLEOTIDE SEQUENCE [LARGE SCALE GENOMIC DNA]</scope>
    <source>
        <strain evidence="6 7">CCNWSX0020</strain>
    </source>
</reference>
<dbReference type="PANTHER" id="PTHR30419:SF8">
    <property type="entry name" value="NITROGEN ASSIMILATION TRANSCRIPTIONAL ACTIVATOR-RELATED"/>
    <property type="match status" value="1"/>
</dbReference>
<evidence type="ECO:0000256" key="4">
    <source>
        <dbReference type="ARBA" id="ARBA00023163"/>
    </source>
</evidence>
<dbReference type="GO" id="GO:0003700">
    <property type="term" value="F:DNA-binding transcription factor activity"/>
    <property type="evidence" value="ECO:0007669"/>
    <property type="project" value="InterPro"/>
</dbReference>
<dbReference type="InterPro" id="IPR036390">
    <property type="entry name" value="WH_DNA-bd_sf"/>
</dbReference>
<keyword evidence="3" id="KW-0238">DNA-binding</keyword>
<dbReference type="Proteomes" id="UP000004038">
    <property type="component" value="Unassembled WGS sequence"/>
</dbReference>
<accession>H0G8Z7</accession>
<organism evidence="6 7">
    <name type="scientific">Sinorhizobium meliloti CCNWSX0020</name>
    <dbReference type="NCBI Taxonomy" id="1107881"/>
    <lineage>
        <taxon>Bacteria</taxon>
        <taxon>Pseudomonadati</taxon>
        <taxon>Pseudomonadota</taxon>
        <taxon>Alphaproteobacteria</taxon>
        <taxon>Hyphomicrobiales</taxon>
        <taxon>Rhizobiaceae</taxon>
        <taxon>Sinorhizobium/Ensifer group</taxon>
        <taxon>Sinorhizobium</taxon>
    </lineage>
</organism>